<evidence type="ECO:0000256" key="4">
    <source>
        <dbReference type="ARBA" id="ARBA00022692"/>
    </source>
</evidence>
<name>A0AAE3ESX5_9FLAO</name>
<keyword evidence="5" id="KW-0732">Signal</keyword>
<keyword evidence="3" id="KW-1134">Transmembrane beta strand</keyword>
<evidence type="ECO:0000256" key="7">
    <source>
        <dbReference type="ARBA" id="ARBA00023237"/>
    </source>
</evidence>
<dbReference type="GO" id="GO:0015344">
    <property type="term" value="F:siderophore uptake transmembrane transporter activity"/>
    <property type="evidence" value="ECO:0007669"/>
    <property type="project" value="TreeGrafter"/>
</dbReference>
<dbReference type="Gene3D" id="2.40.170.20">
    <property type="entry name" value="TonB-dependent receptor, beta-barrel domain"/>
    <property type="match status" value="1"/>
</dbReference>
<keyword evidence="7" id="KW-0998">Cell outer membrane</keyword>
<keyword evidence="10" id="KW-1185">Reference proteome</keyword>
<keyword evidence="2" id="KW-0813">Transport</keyword>
<dbReference type="RefSeq" id="WP_317901008.1">
    <property type="nucleotide sequence ID" value="NZ_JAIRBC010000004.1"/>
</dbReference>
<evidence type="ECO:0000256" key="3">
    <source>
        <dbReference type="ARBA" id="ARBA00022452"/>
    </source>
</evidence>
<dbReference type="GO" id="GO:0009279">
    <property type="term" value="C:cell outer membrane"/>
    <property type="evidence" value="ECO:0007669"/>
    <property type="project" value="UniProtKB-SubCell"/>
</dbReference>
<evidence type="ECO:0000313" key="10">
    <source>
        <dbReference type="Proteomes" id="UP001200642"/>
    </source>
</evidence>
<dbReference type="InterPro" id="IPR036942">
    <property type="entry name" value="Beta-barrel_TonB_sf"/>
</dbReference>
<dbReference type="PANTHER" id="PTHR30069:SF29">
    <property type="entry name" value="HEMOGLOBIN AND HEMOGLOBIN-HAPTOGLOBIN-BINDING PROTEIN 1-RELATED"/>
    <property type="match status" value="1"/>
</dbReference>
<dbReference type="InterPro" id="IPR012910">
    <property type="entry name" value="Plug_dom"/>
</dbReference>
<evidence type="ECO:0000259" key="8">
    <source>
        <dbReference type="Pfam" id="PF07715"/>
    </source>
</evidence>
<comment type="subcellular location">
    <subcellularLocation>
        <location evidence="1">Cell outer membrane</location>
        <topology evidence="1">Multi-pass membrane protein</topology>
    </subcellularLocation>
</comment>
<dbReference type="Gene3D" id="2.60.40.1120">
    <property type="entry name" value="Carboxypeptidase-like, regulatory domain"/>
    <property type="match status" value="1"/>
</dbReference>
<evidence type="ECO:0000256" key="6">
    <source>
        <dbReference type="ARBA" id="ARBA00023136"/>
    </source>
</evidence>
<dbReference type="Proteomes" id="UP001200642">
    <property type="component" value="Unassembled WGS sequence"/>
</dbReference>
<dbReference type="InterPro" id="IPR008969">
    <property type="entry name" value="CarboxyPept-like_regulatory"/>
</dbReference>
<evidence type="ECO:0000256" key="2">
    <source>
        <dbReference type="ARBA" id="ARBA00022448"/>
    </source>
</evidence>
<evidence type="ECO:0000256" key="5">
    <source>
        <dbReference type="ARBA" id="ARBA00022729"/>
    </source>
</evidence>
<accession>A0AAE3ESX5</accession>
<protein>
    <submittedName>
        <fullName evidence="9">TonB-dependent receptor</fullName>
    </submittedName>
</protein>
<dbReference type="Gene3D" id="2.170.130.10">
    <property type="entry name" value="TonB-dependent receptor, plug domain"/>
    <property type="match status" value="1"/>
</dbReference>
<dbReference type="AlphaFoldDB" id="A0AAE3ESX5"/>
<evidence type="ECO:0000313" key="9">
    <source>
        <dbReference type="EMBL" id="MCG2459865.1"/>
    </source>
</evidence>
<dbReference type="EMBL" id="JAIRBC010000004">
    <property type="protein sequence ID" value="MCG2459865.1"/>
    <property type="molecule type" value="Genomic_DNA"/>
</dbReference>
<dbReference type="Pfam" id="PF13715">
    <property type="entry name" value="CarbopepD_reg_2"/>
    <property type="match status" value="1"/>
</dbReference>
<proteinExistence type="predicted"/>
<keyword evidence="9" id="KW-0675">Receptor</keyword>
<comment type="caution">
    <text evidence="9">The sequence shown here is derived from an EMBL/GenBank/DDBJ whole genome shotgun (WGS) entry which is preliminary data.</text>
</comment>
<dbReference type="PANTHER" id="PTHR30069">
    <property type="entry name" value="TONB-DEPENDENT OUTER MEMBRANE RECEPTOR"/>
    <property type="match status" value="1"/>
</dbReference>
<feature type="domain" description="TonB-dependent receptor plug" evidence="8">
    <location>
        <begin position="203"/>
        <end position="279"/>
    </location>
</feature>
<dbReference type="SUPFAM" id="SSF56935">
    <property type="entry name" value="Porins"/>
    <property type="match status" value="1"/>
</dbReference>
<gene>
    <name evidence="9" type="ORF">K8352_03825</name>
</gene>
<dbReference type="InterPro" id="IPR037066">
    <property type="entry name" value="Plug_dom_sf"/>
</dbReference>
<organism evidence="9 10">
    <name type="scientific">Cerina litoralis</name>
    <dbReference type="NCBI Taxonomy" id="2874477"/>
    <lineage>
        <taxon>Bacteria</taxon>
        <taxon>Pseudomonadati</taxon>
        <taxon>Bacteroidota</taxon>
        <taxon>Flavobacteriia</taxon>
        <taxon>Flavobacteriales</taxon>
        <taxon>Flavobacteriaceae</taxon>
        <taxon>Cerina</taxon>
    </lineage>
</organism>
<dbReference type="GO" id="GO:0044718">
    <property type="term" value="P:siderophore transmembrane transport"/>
    <property type="evidence" value="ECO:0007669"/>
    <property type="project" value="TreeGrafter"/>
</dbReference>
<reference evidence="9" key="1">
    <citation type="submission" date="2023-02" db="EMBL/GenBank/DDBJ databases">
        <title>Genome of Flavobacteriaceae gen. nov. sp. strain F89.</title>
        <authorList>
            <person name="Wang Y."/>
        </authorList>
    </citation>
    <scope>NUCLEOTIDE SEQUENCE</scope>
    <source>
        <strain evidence="9">F89</strain>
    </source>
</reference>
<dbReference type="SUPFAM" id="SSF49464">
    <property type="entry name" value="Carboxypeptidase regulatory domain-like"/>
    <property type="match status" value="1"/>
</dbReference>
<evidence type="ECO:0000256" key="1">
    <source>
        <dbReference type="ARBA" id="ARBA00004571"/>
    </source>
</evidence>
<dbReference type="InterPro" id="IPR039426">
    <property type="entry name" value="TonB-dep_rcpt-like"/>
</dbReference>
<sequence>MIFRGKAQEISVQKISLPNYLEKLELEYHIKFSYIDADLQSLQVSVPTDESLTGILQNLHSQTNLKFSKLNDRYYTITQSDTVDLCAKVLDNFEKNTLIGATIEVLGSNIHLVTDGDGHFRINDVARNARIAIKHIGFKTQYILAKELQNNNPCTLILMSPKYQELNEVVVYRFLTTGISKEQDGSIRLETDKFGILPGQTEPDVLQAIQALPGIKSVDETVSEINVRGGTNDQNLILWDGIKMYQSGHFFGMISAFDPNLTKNVSVIKNGTSVEFGDGVSSVIKIESDNEVRQTFEGGAGINLLYGDLYGHIPLSDKVSLQFSGRRSFTDFLDTPIYDRFYEKAFQDSDVQDYDSGKDDSDIVRNDDFYFYDVSGKLLYDINANQKLRLSFIHINNHLNYSEKSGDNNDQRILKQNNLSFGGSLESAWTPRFRTFLNLYYTQYDLEAQTIASESQQLYQSNQVLEKALKLNSNFTLGNTLNWLNGYQLNEVGITNLTQVTQPDFKSNIKGVNRTHSLFSEMTYTSMDKKWFARGGIRLNYIKNLKTFHTFDAFFIEPRINFGYAFVKSIKVEFMGEFKSQTTNQIIDLEQNFLGIEKRRWILSDNDRLPITKSKQASLGLNYEKRSLYIGAEGFYKMVDGISTATQGFQNKDQFNGEIGAYHIWGVEFLINKKTPTYSAWLSYSFNRNNYYFDDLVPHEFPNNLDIRHTVTIAGTYTFRDFHFGLGANYHSGKPYTEPLESDPINTTVFPNKINYAEPNSSRIPDYLRADASCIYHFNMGHSIKASTGVSVLNILDNKNILNTYFRLNEQNEIETIERVSLGITPNISFRISF</sequence>
<keyword evidence="4" id="KW-0812">Transmembrane</keyword>
<keyword evidence="6" id="KW-0472">Membrane</keyword>
<dbReference type="Pfam" id="PF07715">
    <property type="entry name" value="Plug"/>
    <property type="match status" value="1"/>
</dbReference>